<evidence type="ECO:0000256" key="1">
    <source>
        <dbReference type="SAM" id="Coils"/>
    </source>
</evidence>
<keyword evidence="3" id="KW-1185">Reference proteome</keyword>
<dbReference type="EMBL" id="JBHSHC010000120">
    <property type="protein sequence ID" value="MFC4769235.1"/>
    <property type="molecule type" value="Genomic_DNA"/>
</dbReference>
<gene>
    <name evidence="2" type="ORF">ACFO8Q_18050</name>
</gene>
<dbReference type="Gene3D" id="1.20.5.110">
    <property type="match status" value="1"/>
</dbReference>
<dbReference type="SUPFAM" id="SSF57997">
    <property type="entry name" value="Tropomyosin"/>
    <property type="match status" value="1"/>
</dbReference>
<evidence type="ECO:0000313" key="2">
    <source>
        <dbReference type="EMBL" id="MFC4769235.1"/>
    </source>
</evidence>
<feature type="coiled-coil region" evidence="1">
    <location>
        <begin position="16"/>
        <end position="71"/>
    </location>
</feature>
<comment type="caution">
    <text evidence="2">The sequence shown here is derived from an EMBL/GenBank/DDBJ whole genome shotgun (WGS) entry which is preliminary data.</text>
</comment>
<sequence length="95" mass="10972">MEETLSTILNEMSSGFDQVHTRFDTLEKQMDELEQRLDNLEHRIHHFDLYIEKLETKLVSTTRMVAEIAEELTGVKSMVRSDGFDTNAIKKVVSA</sequence>
<proteinExistence type="predicted"/>
<evidence type="ECO:0000313" key="3">
    <source>
        <dbReference type="Proteomes" id="UP001596002"/>
    </source>
</evidence>
<protein>
    <submittedName>
        <fullName evidence="2">Uncharacterized protein</fullName>
    </submittedName>
</protein>
<keyword evidence="1" id="KW-0175">Coiled coil</keyword>
<name>A0ABV9Q9D2_9BACL</name>
<dbReference type="RefSeq" id="WP_380027522.1">
    <property type="nucleotide sequence ID" value="NZ_JBHSHC010000120.1"/>
</dbReference>
<accession>A0ABV9Q9D2</accession>
<organism evidence="2 3">
    <name type="scientific">Effusibacillus consociatus</name>
    <dbReference type="NCBI Taxonomy" id="1117041"/>
    <lineage>
        <taxon>Bacteria</taxon>
        <taxon>Bacillati</taxon>
        <taxon>Bacillota</taxon>
        <taxon>Bacilli</taxon>
        <taxon>Bacillales</taxon>
        <taxon>Alicyclobacillaceae</taxon>
        <taxon>Effusibacillus</taxon>
    </lineage>
</organism>
<reference evidence="3" key="1">
    <citation type="journal article" date="2019" name="Int. J. Syst. Evol. Microbiol.">
        <title>The Global Catalogue of Microorganisms (GCM) 10K type strain sequencing project: providing services to taxonomists for standard genome sequencing and annotation.</title>
        <authorList>
            <consortium name="The Broad Institute Genomics Platform"/>
            <consortium name="The Broad Institute Genome Sequencing Center for Infectious Disease"/>
            <person name="Wu L."/>
            <person name="Ma J."/>
        </authorList>
    </citation>
    <scope>NUCLEOTIDE SEQUENCE [LARGE SCALE GENOMIC DNA]</scope>
    <source>
        <strain evidence="3">WYCCWR 12678</strain>
    </source>
</reference>
<dbReference type="Proteomes" id="UP001596002">
    <property type="component" value="Unassembled WGS sequence"/>
</dbReference>